<comment type="catalytic activity">
    <reaction evidence="1">
        <text>ATP + protein L-histidine = ADP + protein N-phospho-L-histidine.</text>
        <dbReference type="EC" id="2.7.13.3"/>
    </reaction>
</comment>
<dbReference type="CDD" id="cd00082">
    <property type="entry name" value="HisKA"/>
    <property type="match status" value="1"/>
</dbReference>
<dbReference type="SMART" id="SM00387">
    <property type="entry name" value="HATPase_c"/>
    <property type="match status" value="1"/>
</dbReference>
<dbReference type="InterPro" id="IPR036097">
    <property type="entry name" value="HisK_dim/P_sf"/>
</dbReference>
<evidence type="ECO:0000259" key="4">
    <source>
        <dbReference type="PROSITE" id="PS50109"/>
    </source>
</evidence>
<dbReference type="Pfam" id="PF02518">
    <property type="entry name" value="HATPase_c"/>
    <property type="match status" value="1"/>
</dbReference>
<dbReference type="InterPro" id="IPR052023">
    <property type="entry name" value="Histidine_kinase_KdpD"/>
</dbReference>
<dbReference type="PROSITE" id="PS50109">
    <property type="entry name" value="HIS_KIN"/>
    <property type="match status" value="1"/>
</dbReference>
<proteinExistence type="predicted"/>
<evidence type="ECO:0000313" key="5">
    <source>
        <dbReference type="EMBL" id="MBI5250392.1"/>
    </source>
</evidence>
<dbReference type="Gene3D" id="3.30.450.40">
    <property type="match status" value="1"/>
</dbReference>
<dbReference type="AlphaFoldDB" id="A0A9D6Z4C3"/>
<dbReference type="InterPro" id="IPR029016">
    <property type="entry name" value="GAF-like_dom_sf"/>
</dbReference>
<reference evidence="5" key="1">
    <citation type="submission" date="2020-07" db="EMBL/GenBank/DDBJ databases">
        <title>Huge and variable diversity of episymbiotic CPR bacteria and DPANN archaea in groundwater ecosystems.</title>
        <authorList>
            <person name="He C.Y."/>
            <person name="Keren R."/>
            <person name="Whittaker M."/>
            <person name="Farag I.F."/>
            <person name="Doudna J."/>
            <person name="Cate J.H.D."/>
            <person name="Banfield J.F."/>
        </authorList>
    </citation>
    <scope>NUCLEOTIDE SEQUENCE</scope>
    <source>
        <strain evidence="5">NC_groundwater_1664_Pr3_B-0.1um_52_9</strain>
    </source>
</reference>
<accession>A0A9D6Z4C3</accession>
<feature type="region of interest" description="Disordered" evidence="3">
    <location>
        <begin position="1"/>
        <end position="25"/>
    </location>
</feature>
<dbReference type="GO" id="GO:0000155">
    <property type="term" value="F:phosphorelay sensor kinase activity"/>
    <property type="evidence" value="ECO:0007669"/>
    <property type="project" value="InterPro"/>
</dbReference>
<dbReference type="InterPro" id="IPR003594">
    <property type="entry name" value="HATPase_dom"/>
</dbReference>
<dbReference type="SMART" id="SM00065">
    <property type="entry name" value="GAF"/>
    <property type="match status" value="1"/>
</dbReference>
<comment type="caution">
    <text evidence="5">The sequence shown here is derived from an EMBL/GenBank/DDBJ whole genome shotgun (WGS) entry which is preliminary data.</text>
</comment>
<dbReference type="GO" id="GO:0005886">
    <property type="term" value="C:plasma membrane"/>
    <property type="evidence" value="ECO:0007669"/>
    <property type="project" value="TreeGrafter"/>
</dbReference>
<dbReference type="SUPFAM" id="SSF55874">
    <property type="entry name" value="ATPase domain of HSP90 chaperone/DNA topoisomerase II/histidine kinase"/>
    <property type="match status" value="1"/>
</dbReference>
<evidence type="ECO:0000256" key="3">
    <source>
        <dbReference type="SAM" id="MobiDB-lite"/>
    </source>
</evidence>
<evidence type="ECO:0000313" key="6">
    <source>
        <dbReference type="Proteomes" id="UP000807825"/>
    </source>
</evidence>
<dbReference type="SUPFAM" id="SSF47384">
    <property type="entry name" value="Homodimeric domain of signal transducing histidine kinase"/>
    <property type="match status" value="1"/>
</dbReference>
<dbReference type="InterPro" id="IPR003661">
    <property type="entry name" value="HisK_dim/P_dom"/>
</dbReference>
<dbReference type="InterPro" id="IPR003018">
    <property type="entry name" value="GAF"/>
</dbReference>
<evidence type="ECO:0000256" key="1">
    <source>
        <dbReference type="ARBA" id="ARBA00000085"/>
    </source>
</evidence>
<dbReference type="EMBL" id="JACRDE010000340">
    <property type="protein sequence ID" value="MBI5250392.1"/>
    <property type="molecule type" value="Genomic_DNA"/>
</dbReference>
<dbReference type="EC" id="2.7.13.3" evidence="2"/>
<dbReference type="Gene3D" id="3.30.565.10">
    <property type="entry name" value="Histidine kinase-like ATPase, C-terminal domain"/>
    <property type="match status" value="1"/>
</dbReference>
<dbReference type="Gene3D" id="1.10.287.130">
    <property type="match status" value="1"/>
</dbReference>
<dbReference type="Proteomes" id="UP000807825">
    <property type="component" value="Unassembled WGS sequence"/>
</dbReference>
<dbReference type="InterPro" id="IPR036890">
    <property type="entry name" value="HATPase_C_sf"/>
</dbReference>
<dbReference type="Pfam" id="PF13185">
    <property type="entry name" value="GAF_2"/>
    <property type="match status" value="1"/>
</dbReference>
<evidence type="ECO:0000256" key="2">
    <source>
        <dbReference type="ARBA" id="ARBA00012438"/>
    </source>
</evidence>
<organism evidence="5 6">
    <name type="scientific">Desulfomonile tiedjei</name>
    <dbReference type="NCBI Taxonomy" id="2358"/>
    <lineage>
        <taxon>Bacteria</taxon>
        <taxon>Pseudomonadati</taxon>
        <taxon>Thermodesulfobacteriota</taxon>
        <taxon>Desulfomonilia</taxon>
        <taxon>Desulfomonilales</taxon>
        <taxon>Desulfomonilaceae</taxon>
        <taxon>Desulfomonile</taxon>
    </lineage>
</organism>
<dbReference type="PANTHER" id="PTHR45569:SF1">
    <property type="entry name" value="SENSOR PROTEIN KDPD"/>
    <property type="match status" value="1"/>
</dbReference>
<protein>
    <recommendedName>
        <fullName evidence="2">histidine kinase</fullName>
        <ecNumber evidence="2">2.7.13.3</ecNumber>
    </recommendedName>
</protein>
<sequence>MSDKPLEHTRNKGGRKKSEPASKPEVHFDPAKMMLLFNAAKALVSTTDLDHLLSVIVSEVQRVLTCEGAGVLLYDHESDEFYWKSVQDKESFLASTHEGIRIPKDKGVCGWVFRTGEPALIHDTANDPRVYRPVEDISGFITRNMVCVPLQLAEKRLGVLYALNKYGSFTEEDVDILTALSGSIALALENASHFESLVQSHKELERLNRVKNKILHHLSHELKTPLSIVEASLRILENRLRSEGVAPEKYPFERITRNLGRLKTIERQVAHIVEDREYPERSAVISFLDNLPDLIEVQQEDEPMIRDALESLKRRIAQQFPSKIQEGERVSIQAAFQAAEFRVNQMLQDRILDIEFVAPDPAIIKIQPQIIMSTIGGLIRNAVENTPDHGKIIVRGENSPSGYRITIRDFGVGIPETEQPNIFEGFYPVQETDMYSSGRRYEFNAGGTGTDLLKIKIFSERFGFNVNFSSKRCPHIPTTRDLCCGNVAKCRYCETIEDCSNSGWTEFVIDLPQHLVETESA</sequence>
<dbReference type="CDD" id="cd00075">
    <property type="entry name" value="HATPase"/>
    <property type="match status" value="1"/>
</dbReference>
<gene>
    <name evidence="5" type="ORF">HY912_12930</name>
</gene>
<name>A0A9D6Z4C3_9BACT</name>
<dbReference type="InterPro" id="IPR005467">
    <property type="entry name" value="His_kinase_dom"/>
</dbReference>
<dbReference type="PANTHER" id="PTHR45569">
    <property type="entry name" value="SENSOR PROTEIN KDPD"/>
    <property type="match status" value="1"/>
</dbReference>
<feature type="domain" description="Histidine kinase" evidence="4">
    <location>
        <begin position="217"/>
        <end position="471"/>
    </location>
</feature>
<dbReference type="SUPFAM" id="SSF55781">
    <property type="entry name" value="GAF domain-like"/>
    <property type="match status" value="1"/>
</dbReference>